<gene>
    <name evidence="2" type="ORF">LMG18101_01801</name>
</gene>
<keyword evidence="1" id="KW-1133">Transmembrane helix</keyword>
<evidence type="ECO:0008006" key="4">
    <source>
        <dbReference type="Google" id="ProtNLM"/>
    </source>
</evidence>
<comment type="caution">
    <text evidence="2">The sequence shown here is derived from an EMBL/GenBank/DDBJ whole genome shotgun (WGS) entry which is preliminary data.</text>
</comment>
<evidence type="ECO:0000313" key="2">
    <source>
        <dbReference type="EMBL" id="CAJ0813129.1"/>
    </source>
</evidence>
<reference evidence="2 3" key="1">
    <citation type="submission" date="2023-07" db="EMBL/GenBank/DDBJ databases">
        <authorList>
            <person name="Peeters C."/>
        </authorList>
    </citation>
    <scope>NUCLEOTIDE SEQUENCE [LARGE SCALE GENOMIC DNA]</scope>
    <source>
        <strain evidence="2 3">LMG 18101</strain>
    </source>
</reference>
<keyword evidence="1" id="KW-0472">Membrane</keyword>
<keyword evidence="1" id="KW-0812">Transmembrane</keyword>
<dbReference type="Proteomes" id="UP001189757">
    <property type="component" value="Unassembled WGS sequence"/>
</dbReference>
<name>A0ABM9K4D7_9RALS</name>
<proteinExistence type="predicted"/>
<accession>A0ABM9K4D7</accession>
<feature type="transmembrane region" description="Helical" evidence="1">
    <location>
        <begin position="34"/>
        <end position="55"/>
    </location>
</feature>
<evidence type="ECO:0000256" key="1">
    <source>
        <dbReference type="SAM" id="Phobius"/>
    </source>
</evidence>
<evidence type="ECO:0000313" key="3">
    <source>
        <dbReference type="Proteomes" id="UP001189757"/>
    </source>
</evidence>
<dbReference type="RefSeq" id="WP_316680847.1">
    <property type="nucleotide sequence ID" value="NZ_CATZLL010000005.1"/>
</dbReference>
<organism evidence="2 3">
    <name type="scientific">Ralstonia flaminis</name>
    <dbReference type="NCBI Taxonomy" id="3058597"/>
    <lineage>
        <taxon>Bacteria</taxon>
        <taxon>Pseudomonadati</taxon>
        <taxon>Pseudomonadota</taxon>
        <taxon>Betaproteobacteria</taxon>
        <taxon>Burkholderiales</taxon>
        <taxon>Burkholderiaceae</taxon>
        <taxon>Ralstonia</taxon>
    </lineage>
</organism>
<protein>
    <recommendedName>
        <fullName evidence="4">Transmembrane protein</fullName>
    </recommendedName>
</protein>
<sequence>MPRPALLLTIGPPDSVSRVPYAGHLAFALGFRPFYLLAALAGLWLAARVLFLRVLQRARSVRK</sequence>
<keyword evidence="3" id="KW-1185">Reference proteome</keyword>
<dbReference type="EMBL" id="CATZLL010000005">
    <property type="protein sequence ID" value="CAJ0813129.1"/>
    <property type="molecule type" value="Genomic_DNA"/>
</dbReference>